<keyword evidence="6" id="KW-1185">Reference proteome</keyword>
<dbReference type="PROSITE" id="PS00463">
    <property type="entry name" value="ZN2_CY6_FUNGAL_1"/>
    <property type="match status" value="1"/>
</dbReference>
<evidence type="ECO:0000256" key="3">
    <source>
        <dbReference type="SAM" id="MobiDB-lite"/>
    </source>
</evidence>
<reference evidence="5 6" key="1">
    <citation type="submission" date="2017-06" db="EMBL/GenBank/DDBJ databases">
        <title>Ant-infecting Ophiocordyceps genomes reveal a high diversity of potential behavioral manipulation genes and a possible major role for enterotoxins.</title>
        <authorList>
            <person name="De Bekker C."/>
            <person name="Evans H.C."/>
            <person name="Brachmann A."/>
            <person name="Hughes D.P."/>
        </authorList>
    </citation>
    <scope>NUCLEOTIDE SEQUENCE [LARGE SCALE GENOMIC DNA]</scope>
    <source>
        <strain evidence="5 6">Map64</strain>
    </source>
</reference>
<dbReference type="Pfam" id="PF00172">
    <property type="entry name" value="Zn_clus"/>
    <property type="match status" value="1"/>
</dbReference>
<feature type="domain" description="Zn(2)-C6 fungal-type" evidence="4">
    <location>
        <begin position="20"/>
        <end position="50"/>
    </location>
</feature>
<comment type="subcellular location">
    <subcellularLocation>
        <location evidence="1">Nucleus</location>
    </subcellularLocation>
</comment>
<protein>
    <recommendedName>
        <fullName evidence="4">Zn(2)-C6 fungal-type domain-containing protein</fullName>
    </recommendedName>
</protein>
<dbReference type="InterPro" id="IPR036864">
    <property type="entry name" value="Zn2-C6_fun-type_DNA-bd_sf"/>
</dbReference>
<dbReference type="PANTHER" id="PTHR37534">
    <property type="entry name" value="TRANSCRIPTIONAL ACTIVATOR PROTEIN UGA3"/>
    <property type="match status" value="1"/>
</dbReference>
<dbReference type="STRING" id="1399860.A0A2C5YJ48"/>
<feature type="compositionally biased region" description="Polar residues" evidence="3">
    <location>
        <begin position="100"/>
        <end position="125"/>
    </location>
</feature>
<dbReference type="InterPro" id="IPR001138">
    <property type="entry name" value="Zn2Cys6_DnaBD"/>
</dbReference>
<dbReference type="SUPFAM" id="SSF57701">
    <property type="entry name" value="Zn2/Cys6 DNA-binding domain"/>
    <property type="match status" value="1"/>
</dbReference>
<feature type="region of interest" description="Disordered" evidence="3">
    <location>
        <begin position="92"/>
        <end position="142"/>
    </location>
</feature>
<evidence type="ECO:0000256" key="2">
    <source>
        <dbReference type="ARBA" id="ARBA00023242"/>
    </source>
</evidence>
<sequence length="577" mass="65174">MAMAPAWSLVPSGKPRSSGGCWTCRLRRKKCAENRPECDTCRALEITCFFQDDKPEWMDGGRKQRQMVEAIKAQVKRQASQRRDRRYLDMMKAGDDESSPNKTLSASSPADGQTDGQTDAQTSWGGQLPIRPLQNEPQRDPDYSSNPHLAIIYFDFVFSYLFPFYQPPALAGGRGWMLEVLQSNRPLFHSAISLATSFVAMLRGITLEGKPSQGDYCFFRMMRKLDAQLELGLTELQKEVRSLNAVGSLFDRTKGLAVMQSVIQMLLFEVAMSDKDNWRMHLDAAIALFVQIVPHPPQWSDMLVDMHDHEWPPPQSPIRFYAATLLYVDVLSSVTFAQAPRLQRYLHHVIPKDPCHNPALELDFTGPVLLDDYFGLDNWILHTLADLTALDVWKRSQKHHGTLDAPELQSRAKPLASAIKARLAQVEQHKMQPLLLRDPIEVGQVVRPETRIQCQMLWLLALLAHLSVIVSPWPADKSDIDIDWCLDRAAHIFPLLPSQPSGAMQLRALAWPLCVCACLSPPHARDTYRTLMLQLGPLTTFGIMKEVNDIIQKVWSLDEPCDISKCLNLLGHAVLLV</sequence>
<dbReference type="Proteomes" id="UP000226192">
    <property type="component" value="Unassembled WGS sequence"/>
</dbReference>
<name>A0A2C5YJ48_9HYPO</name>
<proteinExistence type="predicted"/>
<evidence type="ECO:0000259" key="4">
    <source>
        <dbReference type="PROSITE" id="PS50048"/>
    </source>
</evidence>
<dbReference type="PANTHER" id="PTHR37534:SF20">
    <property type="entry name" value="PRO1A C6 ZINK-FINGER PROTEIN"/>
    <property type="match status" value="1"/>
</dbReference>
<evidence type="ECO:0000256" key="1">
    <source>
        <dbReference type="ARBA" id="ARBA00004123"/>
    </source>
</evidence>
<keyword evidence="2" id="KW-0539">Nucleus</keyword>
<dbReference type="PROSITE" id="PS50048">
    <property type="entry name" value="ZN2_CY6_FUNGAL_2"/>
    <property type="match status" value="1"/>
</dbReference>
<dbReference type="SMART" id="SM00066">
    <property type="entry name" value="GAL4"/>
    <property type="match status" value="1"/>
</dbReference>
<comment type="caution">
    <text evidence="5">The sequence shown here is derived from an EMBL/GenBank/DDBJ whole genome shotgun (WGS) entry which is preliminary data.</text>
</comment>
<dbReference type="Pfam" id="PF11951">
    <property type="entry name" value="Fungal_trans_2"/>
    <property type="match status" value="1"/>
</dbReference>
<dbReference type="AlphaFoldDB" id="A0A2C5YJ48"/>
<dbReference type="GO" id="GO:0008270">
    <property type="term" value="F:zinc ion binding"/>
    <property type="evidence" value="ECO:0007669"/>
    <property type="project" value="InterPro"/>
</dbReference>
<accession>A0A2C5YJ48</accession>
<evidence type="ECO:0000313" key="6">
    <source>
        <dbReference type="Proteomes" id="UP000226192"/>
    </source>
</evidence>
<dbReference type="GO" id="GO:0000981">
    <property type="term" value="F:DNA-binding transcription factor activity, RNA polymerase II-specific"/>
    <property type="evidence" value="ECO:0007669"/>
    <property type="project" value="InterPro"/>
</dbReference>
<dbReference type="GO" id="GO:0005634">
    <property type="term" value="C:nucleus"/>
    <property type="evidence" value="ECO:0007669"/>
    <property type="project" value="UniProtKB-SubCell"/>
</dbReference>
<dbReference type="OrthoDB" id="5213892at2759"/>
<dbReference type="InterPro" id="IPR021858">
    <property type="entry name" value="Fun_TF"/>
</dbReference>
<dbReference type="CDD" id="cd00067">
    <property type="entry name" value="GAL4"/>
    <property type="match status" value="1"/>
</dbReference>
<dbReference type="EMBL" id="NJET01000001">
    <property type="protein sequence ID" value="PHH67332.1"/>
    <property type="molecule type" value="Genomic_DNA"/>
</dbReference>
<organism evidence="5 6">
    <name type="scientific">Ophiocordyceps australis</name>
    <dbReference type="NCBI Taxonomy" id="1399860"/>
    <lineage>
        <taxon>Eukaryota</taxon>
        <taxon>Fungi</taxon>
        <taxon>Dikarya</taxon>
        <taxon>Ascomycota</taxon>
        <taxon>Pezizomycotina</taxon>
        <taxon>Sordariomycetes</taxon>
        <taxon>Hypocreomycetidae</taxon>
        <taxon>Hypocreales</taxon>
        <taxon>Ophiocordycipitaceae</taxon>
        <taxon>Ophiocordyceps</taxon>
    </lineage>
</organism>
<gene>
    <name evidence="5" type="ORF">CDD81_96</name>
</gene>
<evidence type="ECO:0000313" key="5">
    <source>
        <dbReference type="EMBL" id="PHH67332.1"/>
    </source>
</evidence>
<dbReference type="Gene3D" id="4.10.240.10">
    <property type="entry name" value="Zn(2)-C6 fungal-type DNA-binding domain"/>
    <property type="match status" value="1"/>
</dbReference>